<reference evidence="1" key="1">
    <citation type="journal article" date="2023" name="Int. J. Mol. Sci.">
        <title>Metagenomics Revealed a New Genus 'Candidatus Thiocaldithrix dubininis' gen. nov., sp. nov. and a New Species 'Candidatus Thiothrix putei' sp. nov. in the Family Thiotrichaceae, Some Members of Which Have Traits of Both Na+- and H+-Motive Energetics.</title>
        <authorList>
            <person name="Ravin N.V."/>
            <person name="Muntyan M.S."/>
            <person name="Smolyakov D.D."/>
            <person name="Rudenko T.S."/>
            <person name="Beletsky A.V."/>
            <person name="Mardanov A.V."/>
            <person name="Grabovich M.Y."/>
        </authorList>
    </citation>
    <scope>NUCLEOTIDE SEQUENCE</scope>
    <source>
        <strain evidence="1">GKL-02</strain>
    </source>
</reference>
<protein>
    <recommendedName>
        <fullName evidence="2">Tetratricopeptide repeat protein</fullName>
    </recommendedName>
</protein>
<evidence type="ECO:0000313" key="1">
    <source>
        <dbReference type="EMBL" id="WGZ94367.1"/>
    </source>
</evidence>
<dbReference type="AlphaFoldDB" id="A0AA95KPI8"/>
<reference evidence="1" key="2">
    <citation type="submission" date="2023-04" db="EMBL/GenBank/DDBJ databases">
        <authorList>
            <person name="Beletskiy A.V."/>
            <person name="Mardanov A.V."/>
            <person name="Ravin N.V."/>
        </authorList>
    </citation>
    <scope>NUCLEOTIDE SEQUENCE</scope>
    <source>
        <strain evidence="1">GKL-02</strain>
    </source>
</reference>
<organism evidence="1">
    <name type="scientific">Candidatus Thiothrix putei</name>
    <dbReference type="NCBI Taxonomy" id="3080811"/>
    <lineage>
        <taxon>Bacteria</taxon>
        <taxon>Pseudomonadati</taxon>
        <taxon>Pseudomonadota</taxon>
        <taxon>Gammaproteobacteria</taxon>
        <taxon>Thiotrichales</taxon>
        <taxon>Thiotrichaceae</taxon>
        <taxon>Thiothrix</taxon>
    </lineage>
</organism>
<accession>A0AA95KPI8</accession>
<dbReference type="InterPro" id="IPR011990">
    <property type="entry name" value="TPR-like_helical_dom_sf"/>
</dbReference>
<dbReference type="KEGG" id="tput:QJT81_21750"/>
<sequence length="369" mass="41350">MKNFSAQLLQAAKANPAILLEMVNGSAVIASLRQRGIKPLKDFDYTDETIRADNMDQLSAEEYDTHDRIYALINTPSSSTDKLEHALATLYALRDKYPDVPSLYNFTAVTLARLGRKEETHAALLETHQRFPDYLFGKISLAEHYLRQGQPEKVPDILNHQFDLTQHFPPDVDLFHISEAIGFYSIVGMYHAATGDAAQALVCYSIVRNLNPDHAGAQALARYILVTDLDPAIKHQNHLADFVGNDETPSPGLLVDDAEEATNLTAAMQAYLPIVMTPTKNLVHYHNPNMKKIKPNEKLKVTEVSYVGDEGGIACHIQRAKVEELLVVSLTHLMPDKKHPLYKAIRHYQLRRIKSLANQQTHRTGGRGE</sequence>
<dbReference type="SUPFAM" id="SSF48452">
    <property type="entry name" value="TPR-like"/>
    <property type="match status" value="1"/>
</dbReference>
<dbReference type="Proteomes" id="UP001301326">
    <property type="component" value="Chromosome"/>
</dbReference>
<name>A0AA95KPI8_9GAMM</name>
<evidence type="ECO:0008006" key="2">
    <source>
        <dbReference type="Google" id="ProtNLM"/>
    </source>
</evidence>
<dbReference type="Gene3D" id="1.25.40.10">
    <property type="entry name" value="Tetratricopeptide repeat domain"/>
    <property type="match status" value="1"/>
</dbReference>
<proteinExistence type="predicted"/>
<dbReference type="EMBL" id="CP124756">
    <property type="protein sequence ID" value="WGZ94367.1"/>
    <property type="molecule type" value="Genomic_DNA"/>
</dbReference>
<gene>
    <name evidence="1" type="ORF">QJT81_21750</name>
</gene>